<dbReference type="InterPro" id="IPR012877">
    <property type="entry name" value="Dhs-27"/>
</dbReference>
<keyword evidence="1" id="KW-0472">Membrane</keyword>
<organism evidence="2 3">
    <name type="scientific">Caenorhabditis tropicalis</name>
    <dbReference type="NCBI Taxonomy" id="1561998"/>
    <lineage>
        <taxon>Eukaryota</taxon>
        <taxon>Metazoa</taxon>
        <taxon>Ecdysozoa</taxon>
        <taxon>Nematoda</taxon>
        <taxon>Chromadorea</taxon>
        <taxon>Rhabditida</taxon>
        <taxon>Rhabditina</taxon>
        <taxon>Rhabditomorpha</taxon>
        <taxon>Rhabditoidea</taxon>
        <taxon>Rhabditidae</taxon>
        <taxon>Peloderinae</taxon>
        <taxon>Caenorhabditis</taxon>
    </lineage>
</organism>
<feature type="transmembrane region" description="Helical" evidence="1">
    <location>
        <begin position="77"/>
        <end position="94"/>
    </location>
</feature>
<keyword evidence="1" id="KW-1133">Transmembrane helix</keyword>
<reference evidence="3" key="1">
    <citation type="submission" date="2016-11" db="UniProtKB">
        <authorList>
            <consortium name="WormBaseParasite"/>
        </authorList>
    </citation>
    <scope>IDENTIFICATION</scope>
</reference>
<name>A0A1I7U2L8_9PELO</name>
<dbReference type="PANTHER" id="PTHR23020">
    <property type="entry name" value="UNCHARACTERIZED NUCLEAR HORMONE RECEPTOR-RELATED"/>
    <property type="match status" value="1"/>
</dbReference>
<dbReference type="SUPFAM" id="SSF56112">
    <property type="entry name" value="Protein kinase-like (PK-like)"/>
    <property type="match status" value="1"/>
</dbReference>
<accession>A0A1I7U2L8</accession>
<dbReference type="Gene3D" id="3.90.1200.10">
    <property type="match status" value="1"/>
</dbReference>
<evidence type="ECO:0000313" key="2">
    <source>
        <dbReference type="Proteomes" id="UP000095282"/>
    </source>
</evidence>
<dbReference type="eggNOG" id="ENOG502SDJT">
    <property type="taxonomic scope" value="Eukaryota"/>
</dbReference>
<dbReference type="Pfam" id="PF07914">
    <property type="entry name" value="DUF1679"/>
    <property type="match status" value="1"/>
</dbReference>
<proteinExistence type="predicted"/>
<evidence type="ECO:0000313" key="3">
    <source>
        <dbReference type="WBParaSite" id="Csp11.Scaffold629.g14220.t1"/>
    </source>
</evidence>
<feature type="transmembrane region" description="Helical" evidence="1">
    <location>
        <begin position="12"/>
        <end position="32"/>
    </location>
</feature>
<protein>
    <submittedName>
        <fullName evidence="3">CHK domain-containing protein</fullName>
    </submittedName>
</protein>
<dbReference type="WBParaSite" id="Csp11.Scaffold629.g14220.t1">
    <property type="protein sequence ID" value="Csp11.Scaffold629.g14220.t1"/>
    <property type="gene ID" value="Csp11.Scaffold629.g14220"/>
</dbReference>
<keyword evidence="2" id="KW-1185">Reference proteome</keyword>
<evidence type="ECO:0000256" key="1">
    <source>
        <dbReference type="SAM" id="Phobius"/>
    </source>
</evidence>
<dbReference type="InterPro" id="IPR052961">
    <property type="entry name" value="Oxido-Kinase-like_Enzymes"/>
</dbReference>
<sequence length="132" mass="15394">MLWRKDNNEIGAIIDFQMIFIGSAAFDIIRILTLGLPREIRKQKTEEYLEYYHKTLSDFFQGSAPFSLDQLHNQYSLIYPFASNFTLFGISLYIKMYSDGTLGKKESKEENRKELVDRARGIVEDIEASKDH</sequence>
<dbReference type="InterPro" id="IPR011009">
    <property type="entry name" value="Kinase-like_dom_sf"/>
</dbReference>
<dbReference type="PANTHER" id="PTHR23020:SF11">
    <property type="entry name" value="CHK KINASE-LIKE DOMAIN-CONTAINING PROTEIN"/>
    <property type="match status" value="1"/>
</dbReference>
<dbReference type="AlphaFoldDB" id="A0A1I7U2L8"/>
<dbReference type="Proteomes" id="UP000095282">
    <property type="component" value="Unplaced"/>
</dbReference>
<keyword evidence="1" id="KW-0812">Transmembrane</keyword>